<evidence type="ECO:0000256" key="1">
    <source>
        <dbReference type="SAM" id="MobiDB-lite"/>
    </source>
</evidence>
<dbReference type="OrthoDB" id="4630416at2759"/>
<comment type="caution">
    <text evidence="2">The sequence shown here is derived from an EMBL/GenBank/DDBJ whole genome shotgun (WGS) entry which is preliminary data.</text>
</comment>
<evidence type="ECO:0000313" key="2">
    <source>
        <dbReference type="EMBL" id="KAG9228608.1"/>
    </source>
</evidence>
<evidence type="ECO:0000313" key="3">
    <source>
        <dbReference type="Proteomes" id="UP000824998"/>
    </source>
</evidence>
<organism evidence="2 3">
    <name type="scientific">Amylocarpus encephaloides</name>
    <dbReference type="NCBI Taxonomy" id="45428"/>
    <lineage>
        <taxon>Eukaryota</taxon>
        <taxon>Fungi</taxon>
        <taxon>Dikarya</taxon>
        <taxon>Ascomycota</taxon>
        <taxon>Pezizomycotina</taxon>
        <taxon>Leotiomycetes</taxon>
        <taxon>Helotiales</taxon>
        <taxon>Helotiales incertae sedis</taxon>
        <taxon>Amylocarpus</taxon>
    </lineage>
</organism>
<accession>A0A9P7Y717</accession>
<keyword evidence="3" id="KW-1185">Reference proteome</keyword>
<dbReference type="EMBL" id="MU251895">
    <property type="protein sequence ID" value="KAG9228608.1"/>
    <property type="molecule type" value="Genomic_DNA"/>
</dbReference>
<protein>
    <submittedName>
        <fullName evidence="2">Uncharacterized protein</fullName>
    </submittedName>
</protein>
<feature type="compositionally biased region" description="Acidic residues" evidence="1">
    <location>
        <begin position="212"/>
        <end position="221"/>
    </location>
</feature>
<sequence>MTPELKQVEERLVKAYTKREDKKRHDADKKRDREWISASVDKKAYMNCGRLLDEHFGAGKTSVEPLFLKAEGHPQRTEDHTCILIIGLSSSEFKGNKEWTKVKQGIKQAEHKHKDAIKENQKQIRDSTGKCKDWNVTGMYEIVCPEITAQWDHKDLGLEIFATGSGAESQLFATFDFGVVTGVIRFEKQPGDKSQTSTTKQPTSRKRTRDDSEGDLVDDPDSDGKESEKGDNDPSNFLLTTVRLPSRKHKKWTFLWRGEETGEGEIQNDNDRCEIVFGEPRGMVIMGSFDSFVAADFTGVKVAAGREASTNPKYEWEERGDDAYDWFTSSI</sequence>
<name>A0A9P7Y717_9HELO</name>
<feature type="region of interest" description="Disordered" evidence="1">
    <location>
        <begin position="188"/>
        <end position="238"/>
    </location>
</feature>
<gene>
    <name evidence="2" type="ORF">BJ875DRAFT_526167</name>
</gene>
<dbReference type="Proteomes" id="UP000824998">
    <property type="component" value="Unassembled WGS sequence"/>
</dbReference>
<feature type="compositionally biased region" description="Basic and acidic residues" evidence="1">
    <location>
        <begin position="222"/>
        <end position="232"/>
    </location>
</feature>
<feature type="compositionally biased region" description="Low complexity" evidence="1">
    <location>
        <begin position="193"/>
        <end position="202"/>
    </location>
</feature>
<dbReference type="AlphaFoldDB" id="A0A9P7Y717"/>
<reference evidence="2" key="1">
    <citation type="journal article" date="2021" name="IMA Fungus">
        <title>Genomic characterization of three marine fungi, including Emericellopsis atlantica sp. nov. with signatures of a generalist lifestyle and marine biomass degradation.</title>
        <authorList>
            <person name="Hagestad O.C."/>
            <person name="Hou L."/>
            <person name="Andersen J.H."/>
            <person name="Hansen E.H."/>
            <person name="Altermark B."/>
            <person name="Li C."/>
            <person name="Kuhnert E."/>
            <person name="Cox R.J."/>
            <person name="Crous P.W."/>
            <person name="Spatafora J.W."/>
            <person name="Lail K."/>
            <person name="Amirebrahimi M."/>
            <person name="Lipzen A."/>
            <person name="Pangilinan J."/>
            <person name="Andreopoulos W."/>
            <person name="Hayes R.D."/>
            <person name="Ng V."/>
            <person name="Grigoriev I.V."/>
            <person name="Jackson S.A."/>
            <person name="Sutton T.D.S."/>
            <person name="Dobson A.D.W."/>
            <person name="Rama T."/>
        </authorList>
    </citation>
    <scope>NUCLEOTIDE SEQUENCE</scope>
    <source>
        <strain evidence="2">TRa018bII</strain>
    </source>
</reference>
<proteinExistence type="predicted"/>